<sequence length="154" mass="16794">MFIYRGSLMLFSVVRKSVALLLFFSALNVSADEQASITVKLPLGAAFISNVSYASANIADSEYKTLAVGKSATQSLNTGDLVLVDTWQTLDAHQCDYFQVIGTGDASISYTGAAWKPKHEIDSDETVKLVFQSRTNLFHSCDNPALVKDTFLNN</sequence>
<evidence type="ECO:0008006" key="4">
    <source>
        <dbReference type="Google" id="ProtNLM"/>
    </source>
</evidence>
<protein>
    <recommendedName>
        <fullName evidence="4">Reelin domain-containing protein</fullName>
    </recommendedName>
</protein>
<organism evidence="2 3">
    <name type="scientific">Elysia marginata</name>
    <dbReference type="NCBI Taxonomy" id="1093978"/>
    <lineage>
        <taxon>Eukaryota</taxon>
        <taxon>Metazoa</taxon>
        <taxon>Spiralia</taxon>
        <taxon>Lophotrochozoa</taxon>
        <taxon>Mollusca</taxon>
        <taxon>Gastropoda</taxon>
        <taxon>Heterobranchia</taxon>
        <taxon>Euthyneura</taxon>
        <taxon>Panpulmonata</taxon>
        <taxon>Sacoglossa</taxon>
        <taxon>Placobranchoidea</taxon>
        <taxon>Plakobranchidae</taxon>
        <taxon>Elysia</taxon>
    </lineage>
</organism>
<name>A0AAV4IDG9_9GAST</name>
<comment type="caution">
    <text evidence="2">The sequence shown here is derived from an EMBL/GenBank/DDBJ whole genome shotgun (WGS) entry which is preliminary data.</text>
</comment>
<proteinExistence type="predicted"/>
<keyword evidence="1" id="KW-0732">Signal</keyword>
<dbReference type="AlphaFoldDB" id="A0AAV4IDG9"/>
<feature type="chain" id="PRO_5043887292" description="Reelin domain-containing protein" evidence="1">
    <location>
        <begin position="20"/>
        <end position="154"/>
    </location>
</feature>
<evidence type="ECO:0000256" key="1">
    <source>
        <dbReference type="SAM" id="SignalP"/>
    </source>
</evidence>
<reference evidence="2 3" key="1">
    <citation type="journal article" date="2021" name="Elife">
        <title>Chloroplast acquisition without the gene transfer in kleptoplastic sea slugs, Plakobranchus ocellatus.</title>
        <authorList>
            <person name="Maeda T."/>
            <person name="Takahashi S."/>
            <person name="Yoshida T."/>
            <person name="Shimamura S."/>
            <person name="Takaki Y."/>
            <person name="Nagai Y."/>
            <person name="Toyoda A."/>
            <person name="Suzuki Y."/>
            <person name="Arimoto A."/>
            <person name="Ishii H."/>
            <person name="Satoh N."/>
            <person name="Nishiyama T."/>
            <person name="Hasebe M."/>
            <person name="Maruyama T."/>
            <person name="Minagawa J."/>
            <person name="Obokata J."/>
            <person name="Shigenobu S."/>
        </authorList>
    </citation>
    <scope>NUCLEOTIDE SEQUENCE [LARGE SCALE GENOMIC DNA]</scope>
</reference>
<gene>
    <name evidence="2" type="ORF">ElyMa_006572800</name>
</gene>
<dbReference type="Proteomes" id="UP000762676">
    <property type="component" value="Unassembled WGS sequence"/>
</dbReference>
<feature type="signal peptide" evidence="1">
    <location>
        <begin position="1"/>
        <end position="19"/>
    </location>
</feature>
<keyword evidence="3" id="KW-1185">Reference proteome</keyword>
<evidence type="ECO:0000313" key="3">
    <source>
        <dbReference type="Proteomes" id="UP000762676"/>
    </source>
</evidence>
<dbReference type="EMBL" id="BMAT01013213">
    <property type="protein sequence ID" value="GFS07591.1"/>
    <property type="molecule type" value="Genomic_DNA"/>
</dbReference>
<accession>A0AAV4IDG9</accession>
<evidence type="ECO:0000313" key="2">
    <source>
        <dbReference type="EMBL" id="GFS07591.1"/>
    </source>
</evidence>